<organism evidence="2 3">
    <name type="scientific">Geosporobacter subterraneus DSM 17957</name>
    <dbReference type="NCBI Taxonomy" id="1121919"/>
    <lineage>
        <taxon>Bacteria</taxon>
        <taxon>Bacillati</taxon>
        <taxon>Bacillota</taxon>
        <taxon>Clostridia</taxon>
        <taxon>Peptostreptococcales</taxon>
        <taxon>Thermotaleaceae</taxon>
        <taxon>Geosporobacter</taxon>
    </lineage>
</organism>
<dbReference type="InterPro" id="IPR043129">
    <property type="entry name" value="ATPase_NBD"/>
</dbReference>
<evidence type="ECO:0000259" key="1">
    <source>
        <dbReference type="Pfam" id="PF00814"/>
    </source>
</evidence>
<keyword evidence="3" id="KW-1185">Reference proteome</keyword>
<dbReference type="CDD" id="cd24032">
    <property type="entry name" value="ASKHA_NBD_TsaB"/>
    <property type="match status" value="1"/>
</dbReference>
<dbReference type="STRING" id="1121919.SAMN02745975_00305"/>
<dbReference type="Pfam" id="PF00814">
    <property type="entry name" value="TsaD"/>
    <property type="match status" value="1"/>
</dbReference>
<sequence>MLILALDTSSIVASVALMEEDKLIGEYIINHEKTHSQKLMPMIDALLSDCERKLEEIDVIAVAEGPGSFTGLRIGVATAKALAHGLDRPVAGISTLDGLAFNMPYCEGLICPILDARRSQVYTAVYKWDDGVLNRVLEPMALSIEELTEQLKNRPEKIVFLGDGVKANESFLKDQLGNRVLLAPQTVAMQRASSVAALALQKARAGQLDNFYGLTPEYLRKSEAERQYDEKMKRCDQDGGTQG</sequence>
<feature type="domain" description="Gcp-like" evidence="1">
    <location>
        <begin position="32"/>
        <end position="227"/>
    </location>
</feature>
<dbReference type="AlphaFoldDB" id="A0A1M6CRI8"/>
<proteinExistence type="predicted"/>
<evidence type="ECO:0000313" key="2">
    <source>
        <dbReference type="EMBL" id="SHI63627.1"/>
    </source>
</evidence>
<dbReference type="RefSeq" id="WP_110939605.1">
    <property type="nucleotide sequence ID" value="NZ_FQZV01000004.1"/>
</dbReference>
<protein>
    <submittedName>
        <fullName evidence="2">tRNA threonylcarbamoyladenosine biosynthesis protein TsaB</fullName>
    </submittedName>
</protein>
<dbReference type="GO" id="GO:0005829">
    <property type="term" value="C:cytosol"/>
    <property type="evidence" value="ECO:0007669"/>
    <property type="project" value="TreeGrafter"/>
</dbReference>
<gene>
    <name evidence="2" type="ORF">SAMN02745975_00305</name>
</gene>
<evidence type="ECO:0000313" key="3">
    <source>
        <dbReference type="Proteomes" id="UP000184536"/>
    </source>
</evidence>
<dbReference type="EMBL" id="FQZV01000004">
    <property type="protein sequence ID" value="SHI63627.1"/>
    <property type="molecule type" value="Genomic_DNA"/>
</dbReference>
<dbReference type="GO" id="GO:0002949">
    <property type="term" value="P:tRNA threonylcarbamoyladenosine modification"/>
    <property type="evidence" value="ECO:0007669"/>
    <property type="project" value="InterPro"/>
</dbReference>
<dbReference type="InterPro" id="IPR000905">
    <property type="entry name" value="Gcp-like_dom"/>
</dbReference>
<dbReference type="PANTHER" id="PTHR11735:SF11">
    <property type="entry name" value="TRNA THREONYLCARBAMOYLADENOSINE BIOSYNTHESIS PROTEIN TSAB"/>
    <property type="match status" value="1"/>
</dbReference>
<dbReference type="Gene3D" id="3.30.420.40">
    <property type="match status" value="2"/>
</dbReference>
<dbReference type="OrthoDB" id="9784166at2"/>
<reference evidence="3" key="1">
    <citation type="submission" date="2016-11" db="EMBL/GenBank/DDBJ databases">
        <authorList>
            <person name="Varghese N."/>
            <person name="Submissions S."/>
        </authorList>
    </citation>
    <scope>NUCLEOTIDE SEQUENCE [LARGE SCALE GENOMIC DNA]</scope>
    <source>
        <strain evidence="3">DSM 17957</strain>
    </source>
</reference>
<accession>A0A1M6CRI8</accession>
<dbReference type="PANTHER" id="PTHR11735">
    <property type="entry name" value="TRNA N6-ADENOSINE THREONYLCARBAMOYLTRANSFERASE"/>
    <property type="match status" value="1"/>
</dbReference>
<dbReference type="InterPro" id="IPR022496">
    <property type="entry name" value="T6A_TsaB"/>
</dbReference>
<dbReference type="Proteomes" id="UP000184536">
    <property type="component" value="Unassembled WGS sequence"/>
</dbReference>
<dbReference type="NCBIfam" id="TIGR03725">
    <property type="entry name" value="T6A_YeaZ"/>
    <property type="match status" value="1"/>
</dbReference>
<name>A0A1M6CRI8_9FIRM</name>
<dbReference type="SUPFAM" id="SSF53067">
    <property type="entry name" value="Actin-like ATPase domain"/>
    <property type="match status" value="2"/>
</dbReference>